<feature type="region of interest" description="Disordered" evidence="9">
    <location>
        <begin position="1167"/>
        <end position="1191"/>
    </location>
</feature>
<comment type="caution">
    <text evidence="11">The sequence shown here is derived from an EMBL/GenBank/DDBJ whole genome shotgun (WGS) entry which is preliminary data.</text>
</comment>
<evidence type="ECO:0000256" key="2">
    <source>
        <dbReference type="ARBA" id="ARBA00004496"/>
    </source>
</evidence>
<feature type="domain" description="PDZ" evidence="10">
    <location>
        <begin position="169"/>
        <end position="254"/>
    </location>
</feature>
<keyword evidence="6" id="KW-0597">Phosphoprotein</keyword>
<evidence type="ECO:0000256" key="8">
    <source>
        <dbReference type="ARBA" id="ARBA00023242"/>
    </source>
</evidence>
<dbReference type="GO" id="GO:0005737">
    <property type="term" value="C:cytoplasm"/>
    <property type="evidence" value="ECO:0007669"/>
    <property type="project" value="UniProtKB-SubCell"/>
</dbReference>
<comment type="subcellular location">
    <subcellularLocation>
        <location evidence="2">Cytoplasm</location>
    </subcellularLocation>
    <subcellularLocation>
        <location evidence="1">Nucleus</location>
    </subcellularLocation>
    <subcellularLocation>
        <location evidence="3">Secreted</location>
    </subcellularLocation>
</comment>
<dbReference type="SMART" id="SM00228">
    <property type="entry name" value="PDZ"/>
    <property type="match status" value="6"/>
</dbReference>
<feature type="region of interest" description="Disordered" evidence="9">
    <location>
        <begin position="1381"/>
        <end position="1446"/>
    </location>
</feature>
<feature type="region of interest" description="Disordered" evidence="9">
    <location>
        <begin position="288"/>
        <end position="340"/>
    </location>
</feature>
<feature type="compositionally biased region" description="Low complexity" evidence="9">
    <location>
        <begin position="786"/>
        <end position="797"/>
    </location>
</feature>
<dbReference type="Proteomes" id="UP001474421">
    <property type="component" value="Unassembled WGS sequence"/>
</dbReference>
<feature type="region of interest" description="Disordered" evidence="9">
    <location>
        <begin position="745"/>
        <end position="824"/>
    </location>
</feature>
<dbReference type="CDD" id="cd06760">
    <property type="entry name" value="PDZ4_PDZD2-PDZ2_hPro-IL-16-like"/>
    <property type="match status" value="1"/>
</dbReference>
<dbReference type="PANTHER" id="PTHR11324:SF16">
    <property type="entry name" value="PDZ DOMAIN-CONTAINING PROTEIN 2"/>
    <property type="match status" value="1"/>
</dbReference>
<feature type="region of interest" description="Disordered" evidence="9">
    <location>
        <begin position="1510"/>
        <end position="1551"/>
    </location>
</feature>
<feature type="domain" description="PDZ" evidence="10">
    <location>
        <begin position="427"/>
        <end position="513"/>
    </location>
</feature>
<name>A0AAW1C4C4_CROAD</name>
<sequence>MLHSKWGRVYRLFFATVGTISSYLADQCWNGGFIYLIMLRRIKRKAPLPPSNGNNSKSTEPKPRPISEPSGKTTQNGKRTRKFGVITRTVPGGKDSKSTSRTDNENGHCTLDGLHSEAPKTENQAEDQLLTADFPFPGEHYRSRLSDGGILDLNSSELSLQREGCRIWKMTMMKGTDGLGIQITGGRGSKRSPHAIIIARVEEGGSAHRDGRLKVGDELLMINGQSLVGLSHQDAVVLLRSAEGLVYLVVASREGAEEDVLHYPSTSLPDLISTCSAQDTAPWIDNKENEAPEEEDGKAPESEVLESMTHMTDTDRSSDPTEEESSKENCQSPTLGGGILKYKSRSQGAATRLESVGEDDELTVENGDVNYELPMKYSRGGRKHSLPQHLDTGTRQEYHIVKKSTRSLSAAQVEYPWRLTQPSIISNIVLMKGQGKGLGFSIVGGQDSARGRMGIFVKTIFPNGAAAADGRLKEGDELLEVNGESLQGLTHQEAIQTFKQLKKGVVTLTVRTRLRSPSLTPCPTPTLLSRSSSPSSSASGAASFPSGEDGDTSSSSRKGPGPKDRIVMEVTLNKEPGVGLGIGACCLTLENSLPGIYIHSLAPGSVAKMDGRLSRGDQILEADSVSLRHAALSEAYAILSECGPGPVSLIVSRHPNPKVSEQEMDEAITRTTHRENKDVSSPQSSGNLPKSPSPGVKSKQTEASSPLSWTMKRFLEPASRQSSINSETELSQYFLQDGASQLSLSETTVTGSSDEEQFRPKSRSSSLEESFLSSGLPAAKESSLCSSPAIGSGSPGPHSKPRETAARHVSFSDSPKGTQSAFQRQRRIAFYDGDVSDEDDFTKQDGVCFQRGSKSKGQRKGDNDCSISTAAPSAQNGDTRQERESATNTYSDLAATSSGNLNESPGEHTPDTPFLPDKELHHLPELHPGYLNVKDFREEQLESKRSPKLEHKAVTRVKSLMSIEYHGIPRPKNEEHGACSRASGKVLPSIQKNEAQESPLEQGHVESITLSRNENESFGLDLEIHANPLRVVITGLQPGGAAERASMGRMVPREEILSINGIPIRGFSYEEACQYVRHLPTSITLDIQKAILQADEAVQKESSSVIVMKEESSFAYEKEPLESPLDCMAERTGLVSDANTKVVPADPSEIHSIQDTSVVLLEEIDDFSGKMNSPEEKDEKKEDDNKTSQLRSETLDCWQSTFHKEDALRALKPVTRTYSVPAQLSSHLREDSRDRDQPAHRVQEILGNVSSANPSDSELGLLEIVHLSLSNQDAKATSASILKSNSDDGSPVAQKLKKGRRNYYYYELNWPHDPVSSFSVKQRIKSFENLANFDRPMVKAIDLHSTSLNSKLPVGQRLSAVSATSVNDAVQALRRSLSSYCGSEVPTSPRITRSSTSSTLTNVPQNFPKSSKDDGQLEKSGRHALGEPGSLPPSATNVRRSRASGGHIRHMPLSRSKLRELRALSMPDLDKLCSEDFSVESQPSPIKTELHLPPVVRSLDAPIENVSRLNECSGLSSPGMTSRQHSKETSPWNSGSGTPGSTSDEEGLQYDGSLNKLNSGKSWSISLDELLVSSLDQQKLQSVLSSVTTKSDVSSLLQEIKAQAESKEDIYFVVLNKEEGSGLGFSVAGGIDLEQKSIIVHRVFSKGVASQEGKIHRGDLILSINGTCLAGSVHGDVLNALHQARLHKYAIVVIKKEKDRGRRPPQSNEMPTSDRPTLVDAATGSEAGPSGELNGALCVELLKTSAGLGFSLDGGKASVSGDRPLFIKRIFKGGAAEQAGKLEAGDEILAIGGKSLLGLMHYDAWNIIKSVPEGPIHLLIRKHRPPE</sequence>
<proteinExistence type="predicted"/>
<feature type="domain" description="PDZ" evidence="10">
    <location>
        <begin position="1738"/>
        <end position="1823"/>
    </location>
</feature>
<evidence type="ECO:0000259" key="10">
    <source>
        <dbReference type="PROSITE" id="PS50106"/>
    </source>
</evidence>
<dbReference type="GO" id="GO:0005576">
    <property type="term" value="C:extracellular region"/>
    <property type="evidence" value="ECO:0007669"/>
    <property type="project" value="UniProtKB-SubCell"/>
</dbReference>
<feature type="region of interest" description="Disordered" evidence="9">
    <location>
        <begin position="851"/>
        <end position="888"/>
    </location>
</feature>
<dbReference type="PANTHER" id="PTHR11324">
    <property type="entry name" value="IL16-RELATED"/>
    <property type="match status" value="1"/>
</dbReference>
<gene>
    <name evidence="11" type="ORF">NXF25_007401</name>
</gene>
<evidence type="ECO:0000256" key="3">
    <source>
        <dbReference type="ARBA" id="ARBA00004613"/>
    </source>
</evidence>
<feature type="compositionally biased region" description="Polar residues" evidence="9">
    <location>
        <begin position="679"/>
        <end position="690"/>
    </location>
</feature>
<feature type="compositionally biased region" description="Low complexity" evidence="9">
    <location>
        <begin position="1386"/>
        <end position="1401"/>
    </location>
</feature>
<accession>A0AAW1C4C4</accession>
<feature type="region of interest" description="Disordered" evidence="9">
    <location>
        <begin position="672"/>
        <end position="708"/>
    </location>
</feature>
<feature type="compositionally biased region" description="Basic and acidic residues" evidence="9">
    <location>
        <begin position="1173"/>
        <end position="1186"/>
    </location>
</feature>
<keyword evidence="5" id="KW-0964">Secreted</keyword>
<keyword evidence="7" id="KW-0677">Repeat</keyword>
<feature type="compositionally biased region" description="Low complexity" evidence="9">
    <location>
        <begin position="763"/>
        <end position="774"/>
    </location>
</feature>
<feature type="compositionally biased region" description="Low complexity" evidence="9">
    <location>
        <begin position="516"/>
        <end position="546"/>
    </location>
</feature>
<feature type="compositionally biased region" description="Basic and acidic residues" evidence="9">
    <location>
        <begin position="1410"/>
        <end position="1425"/>
    </location>
</feature>
<feature type="region of interest" description="Disordered" evidence="9">
    <location>
        <begin position="46"/>
        <end position="115"/>
    </location>
</feature>
<keyword evidence="8" id="KW-0539">Nucleus</keyword>
<evidence type="ECO:0000256" key="6">
    <source>
        <dbReference type="ARBA" id="ARBA00022553"/>
    </source>
</evidence>
<dbReference type="SUPFAM" id="SSF50156">
    <property type="entry name" value="PDZ domain-like"/>
    <property type="match status" value="6"/>
</dbReference>
<reference evidence="11 12" key="1">
    <citation type="journal article" date="2024" name="Proc. Natl. Acad. Sci. U.S.A.">
        <title>The genetic regulatory architecture and epigenomic basis for age-related changes in rattlesnake venom.</title>
        <authorList>
            <person name="Hogan M.P."/>
            <person name="Holding M.L."/>
            <person name="Nystrom G.S."/>
            <person name="Colston T.J."/>
            <person name="Bartlett D.A."/>
            <person name="Mason A.J."/>
            <person name="Ellsworth S.A."/>
            <person name="Rautsaw R.M."/>
            <person name="Lawrence K.C."/>
            <person name="Strickland J.L."/>
            <person name="He B."/>
            <person name="Fraser P."/>
            <person name="Margres M.J."/>
            <person name="Gilbert D.M."/>
            <person name="Gibbs H.L."/>
            <person name="Parkinson C.L."/>
            <person name="Rokyta D.R."/>
        </authorList>
    </citation>
    <scope>NUCLEOTIDE SEQUENCE [LARGE SCALE GENOMIC DNA]</scope>
    <source>
        <strain evidence="11">DRR0105</strain>
    </source>
</reference>
<feature type="domain" description="PDZ" evidence="10">
    <location>
        <begin position="1612"/>
        <end position="1684"/>
    </location>
</feature>
<dbReference type="EMBL" id="JAOTOJ010000002">
    <property type="protein sequence ID" value="KAK9408627.1"/>
    <property type="molecule type" value="Genomic_DNA"/>
</dbReference>
<feature type="compositionally biased region" description="Polar residues" evidence="9">
    <location>
        <begin position="1510"/>
        <end position="1542"/>
    </location>
</feature>
<feature type="compositionally biased region" description="Polar residues" evidence="9">
    <location>
        <begin position="811"/>
        <end position="823"/>
    </location>
</feature>
<organism evidence="11 12">
    <name type="scientific">Crotalus adamanteus</name>
    <name type="common">Eastern diamondback rattlesnake</name>
    <dbReference type="NCBI Taxonomy" id="8729"/>
    <lineage>
        <taxon>Eukaryota</taxon>
        <taxon>Metazoa</taxon>
        <taxon>Chordata</taxon>
        <taxon>Craniata</taxon>
        <taxon>Vertebrata</taxon>
        <taxon>Euteleostomi</taxon>
        <taxon>Lepidosauria</taxon>
        <taxon>Squamata</taxon>
        <taxon>Bifurcata</taxon>
        <taxon>Unidentata</taxon>
        <taxon>Episquamata</taxon>
        <taxon>Toxicofera</taxon>
        <taxon>Serpentes</taxon>
        <taxon>Colubroidea</taxon>
        <taxon>Viperidae</taxon>
        <taxon>Crotalinae</taxon>
        <taxon>Crotalus</taxon>
    </lineage>
</organism>
<dbReference type="CDD" id="cd06759">
    <property type="entry name" value="PDZ3_PDZD2-PDZ1_hPro-IL-16-like"/>
    <property type="match status" value="1"/>
</dbReference>
<feature type="compositionally biased region" description="Basic and acidic residues" evidence="9">
    <location>
        <begin position="312"/>
        <end position="327"/>
    </location>
</feature>
<feature type="domain" description="PDZ" evidence="10">
    <location>
        <begin position="1007"/>
        <end position="1091"/>
    </location>
</feature>
<feature type="compositionally biased region" description="Basic and acidic residues" evidence="9">
    <location>
        <begin position="94"/>
        <end position="106"/>
    </location>
</feature>
<keyword evidence="4" id="KW-0963">Cytoplasm</keyword>
<feature type="region of interest" description="Disordered" evidence="9">
    <location>
        <begin position="1697"/>
        <end position="1728"/>
    </location>
</feature>
<dbReference type="CDD" id="cd06763">
    <property type="entry name" value="PDZ7_PDZD2-PDZ4_hPro-IL-16-like"/>
    <property type="match status" value="1"/>
</dbReference>
<dbReference type="CDD" id="cd06758">
    <property type="entry name" value="PDZ2_PDZD2-like"/>
    <property type="match status" value="1"/>
</dbReference>
<evidence type="ECO:0000313" key="11">
    <source>
        <dbReference type="EMBL" id="KAK9408627.1"/>
    </source>
</evidence>
<feature type="compositionally biased region" description="Polar residues" evidence="9">
    <location>
        <begin position="1705"/>
        <end position="1715"/>
    </location>
</feature>
<evidence type="ECO:0000256" key="9">
    <source>
        <dbReference type="SAM" id="MobiDB-lite"/>
    </source>
</evidence>
<evidence type="ECO:0000313" key="12">
    <source>
        <dbReference type="Proteomes" id="UP001474421"/>
    </source>
</evidence>
<dbReference type="FunFam" id="2.30.42.10:FF:000102">
    <property type="entry name" value="Putative pro-interleukin-16"/>
    <property type="match status" value="1"/>
</dbReference>
<evidence type="ECO:0000256" key="7">
    <source>
        <dbReference type="ARBA" id="ARBA00022737"/>
    </source>
</evidence>
<feature type="region of interest" description="Disordered" evidence="9">
    <location>
        <begin position="516"/>
        <end position="564"/>
    </location>
</feature>
<evidence type="ECO:0000256" key="4">
    <source>
        <dbReference type="ARBA" id="ARBA00022490"/>
    </source>
</evidence>
<evidence type="ECO:0000256" key="1">
    <source>
        <dbReference type="ARBA" id="ARBA00004123"/>
    </source>
</evidence>
<dbReference type="Gene3D" id="2.30.42.10">
    <property type="match status" value="6"/>
</dbReference>
<dbReference type="PROSITE" id="PS50106">
    <property type="entry name" value="PDZ"/>
    <property type="match status" value="6"/>
</dbReference>
<dbReference type="Pfam" id="PF00595">
    <property type="entry name" value="PDZ"/>
    <property type="match status" value="6"/>
</dbReference>
<feature type="domain" description="PDZ" evidence="10">
    <location>
        <begin position="569"/>
        <end position="643"/>
    </location>
</feature>
<keyword evidence="12" id="KW-1185">Reference proteome</keyword>
<evidence type="ECO:0000256" key="5">
    <source>
        <dbReference type="ARBA" id="ARBA00022525"/>
    </source>
</evidence>
<feature type="compositionally biased region" description="Polar residues" evidence="9">
    <location>
        <begin position="865"/>
        <end position="878"/>
    </location>
</feature>
<protein>
    <submittedName>
        <fullName evidence="11">PDZ domain-containing protein 2</fullName>
    </submittedName>
</protein>
<dbReference type="InterPro" id="IPR036034">
    <property type="entry name" value="PDZ_sf"/>
</dbReference>
<dbReference type="InterPro" id="IPR001478">
    <property type="entry name" value="PDZ"/>
</dbReference>
<dbReference type="FunFam" id="2.30.42.10:FF:000127">
    <property type="entry name" value="Pro-interleukin-16"/>
    <property type="match status" value="1"/>
</dbReference>
<dbReference type="CDD" id="cd06762">
    <property type="entry name" value="PDZ6_PDZD2-PDZ3_hPro-IL-16-like"/>
    <property type="match status" value="1"/>
</dbReference>
<dbReference type="GO" id="GO:0005634">
    <property type="term" value="C:nucleus"/>
    <property type="evidence" value="ECO:0007669"/>
    <property type="project" value="UniProtKB-SubCell"/>
</dbReference>